<protein>
    <submittedName>
        <fullName evidence="1">Uncharacterized protein</fullName>
    </submittedName>
</protein>
<proteinExistence type="predicted"/>
<gene>
    <name evidence="1" type="ORF">LFAB_16655</name>
</gene>
<sequence>MSYWQTVYSKQSILDFIMTEQLIGMAKLFTKMSGFDATLVDEEVNPDAI</sequence>
<name>W6T4G7_9LACO</name>
<dbReference type="AlphaFoldDB" id="W6T4G7"/>
<dbReference type="STRING" id="1400520.LFAB_16655"/>
<dbReference type="PATRIC" id="fig|1400520.3.peg.3274"/>
<dbReference type="Proteomes" id="UP000019247">
    <property type="component" value="Unassembled WGS sequence"/>
</dbReference>
<comment type="caution">
    <text evidence="1">The sequence shown here is derived from an EMBL/GenBank/DDBJ whole genome shotgun (WGS) entry which is preliminary data.</text>
</comment>
<dbReference type="EMBL" id="AWWK01000094">
    <property type="protein sequence ID" value="ETY72593.1"/>
    <property type="molecule type" value="Genomic_DNA"/>
</dbReference>
<evidence type="ECO:0000313" key="1">
    <source>
        <dbReference type="EMBL" id="ETY72593.1"/>
    </source>
</evidence>
<reference evidence="1 2" key="1">
    <citation type="journal article" date="2014" name="Genome Announc.">
        <title>Genome Sequence of Lactobacillus fabifermentans Strain T30PCM01, Isolated from Fermenting Grape Marc.</title>
        <authorList>
            <person name="Treu L."/>
            <person name="Vendramin V."/>
            <person name="Bovo B."/>
            <person name="Giacomini A."/>
            <person name="Corich V."/>
            <person name="Campanaro S."/>
        </authorList>
    </citation>
    <scope>NUCLEOTIDE SEQUENCE [LARGE SCALE GENOMIC DNA]</scope>
    <source>
        <strain evidence="1 2">T30PCM01</strain>
    </source>
</reference>
<evidence type="ECO:0000313" key="2">
    <source>
        <dbReference type="Proteomes" id="UP000019247"/>
    </source>
</evidence>
<organism evidence="1 2">
    <name type="scientific">Lactiplantibacillus fabifermentans T30PCM01</name>
    <dbReference type="NCBI Taxonomy" id="1400520"/>
    <lineage>
        <taxon>Bacteria</taxon>
        <taxon>Bacillati</taxon>
        <taxon>Bacillota</taxon>
        <taxon>Bacilli</taxon>
        <taxon>Lactobacillales</taxon>
        <taxon>Lactobacillaceae</taxon>
        <taxon>Lactiplantibacillus</taxon>
    </lineage>
</organism>
<accession>W6T4G7</accession>
<dbReference type="HOGENOM" id="CLU_3137000_0_0_9"/>